<dbReference type="EMBL" id="KN847550">
    <property type="protein sequence ID" value="KIW02342.1"/>
    <property type="molecule type" value="Genomic_DNA"/>
</dbReference>
<gene>
    <name evidence="8" type="ORF">PV09_06483</name>
</gene>
<dbReference type="Pfam" id="PF00076">
    <property type="entry name" value="RRM_1"/>
    <property type="match status" value="1"/>
</dbReference>
<evidence type="ECO:0000259" key="7">
    <source>
        <dbReference type="PROSITE" id="PS50961"/>
    </source>
</evidence>
<feature type="compositionally biased region" description="Basic and acidic residues" evidence="5">
    <location>
        <begin position="413"/>
        <end position="423"/>
    </location>
</feature>
<evidence type="ECO:0000256" key="3">
    <source>
        <dbReference type="ARBA" id="ARBA00023242"/>
    </source>
</evidence>
<dbReference type="InterPro" id="IPR036390">
    <property type="entry name" value="WH_DNA-bd_sf"/>
</dbReference>
<dbReference type="GO" id="GO:0006396">
    <property type="term" value="P:RNA processing"/>
    <property type="evidence" value="ECO:0007669"/>
    <property type="project" value="InterPro"/>
</dbReference>
<feature type="compositionally biased region" description="Basic and acidic residues" evidence="5">
    <location>
        <begin position="352"/>
        <end position="376"/>
    </location>
</feature>
<feature type="region of interest" description="Disordered" evidence="5">
    <location>
        <begin position="1"/>
        <end position="106"/>
    </location>
</feature>
<dbReference type="InterPro" id="IPR012677">
    <property type="entry name" value="Nucleotide-bd_a/b_plait_sf"/>
</dbReference>
<name>A0A0D1YNR1_9PEZI</name>
<dbReference type="PROSITE" id="PS50102">
    <property type="entry name" value="RRM"/>
    <property type="match status" value="1"/>
</dbReference>
<dbReference type="SMART" id="SM00360">
    <property type="entry name" value="RRM"/>
    <property type="match status" value="1"/>
</dbReference>
<feature type="compositionally biased region" description="Basic and acidic residues" evidence="5">
    <location>
        <begin position="44"/>
        <end position="69"/>
    </location>
</feature>
<dbReference type="Pfam" id="PF05383">
    <property type="entry name" value="La"/>
    <property type="match status" value="1"/>
</dbReference>
<dbReference type="InterPro" id="IPR035979">
    <property type="entry name" value="RBD_domain_sf"/>
</dbReference>
<evidence type="ECO:0000313" key="8">
    <source>
        <dbReference type="EMBL" id="KIW02342.1"/>
    </source>
</evidence>
<dbReference type="InterPro" id="IPR036388">
    <property type="entry name" value="WH-like_DNA-bd_sf"/>
</dbReference>
<reference evidence="8 9" key="1">
    <citation type="submission" date="2015-01" db="EMBL/GenBank/DDBJ databases">
        <title>The Genome Sequence of Ochroconis gallopava CBS43764.</title>
        <authorList>
            <consortium name="The Broad Institute Genomics Platform"/>
            <person name="Cuomo C."/>
            <person name="de Hoog S."/>
            <person name="Gorbushina A."/>
            <person name="Stielow B."/>
            <person name="Teixiera M."/>
            <person name="Abouelleil A."/>
            <person name="Chapman S.B."/>
            <person name="Priest M."/>
            <person name="Young S.K."/>
            <person name="Wortman J."/>
            <person name="Nusbaum C."/>
            <person name="Birren B."/>
        </authorList>
    </citation>
    <scope>NUCLEOTIDE SEQUENCE [LARGE SCALE GENOMIC DNA]</scope>
    <source>
        <strain evidence="8 9">CBS 43764</strain>
    </source>
</reference>
<sequence length="423" mass="48169">MSADTEAASANPTTVEHKTEESKAPESSETEEKSNDPENGASANDKKKNNSAGRELDDKYSKNRSDNSRSKRNGSSRANGNEHHHHRRAKFDRANIKSRYDDQEKTDDPVLIRKQVEFYFSDANLLQDKFLFNQIGGSENRPVDIKLIASFKRMLRFEPYSAIVAALTESTVLEVIDADKPNDAKVRRRTPLPGNIGKTHAEVKANYNSESMKRSIYAKGFGPETAKTQLEIEDFFAPYMATSVRLRRADDGSFKGSVFVEFENEESMKQFLELEEKPEWQGKKLEIKSKVEYSKEKDKLLNEGKIRRNDLEGHDDRRGNGHRGGRNGHRGGRRFNERRGRNHSRSRSRSPGRLERKNWRDLADEEDKERASKQQDLEDTDVPKVTGSTEDNGEATTNDKKRAREDDDNAEGAETKKAKANND</sequence>
<dbReference type="InterPro" id="IPR002344">
    <property type="entry name" value="Lupus_La"/>
</dbReference>
<evidence type="ECO:0000256" key="4">
    <source>
        <dbReference type="PROSITE-ProRule" id="PRU00332"/>
    </source>
</evidence>
<evidence type="ECO:0000256" key="1">
    <source>
        <dbReference type="ARBA" id="ARBA00004123"/>
    </source>
</evidence>
<feature type="compositionally biased region" description="Basic and acidic residues" evidence="5">
    <location>
        <begin position="91"/>
        <end position="106"/>
    </location>
</feature>
<evidence type="ECO:0000313" key="9">
    <source>
        <dbReference type="Proteomes" id="UP000053259"/>
    </source>
</evidence>
<dbReference type="Proteomes" id="UP000053259">
    <property type="component" value="Unassembled WGS sequence"/>
</dbReference>
<feature type="domain" description="HTH La-type RNA-binding" evidence="7">
    <location>
        <begin position="102"/>
        <end position="192"/>
    </location>
</feature>
<dbReference type="OrthoDB" id="439993at2759"/>
<evidence type="ECO:0000256" key="2">
    <source>
        <dbReference type="ARBA" id="ARBA00022884"/>
    </source>
</evidence>
<dbReference type="GO" id="GO:0003729">
    <property type="term" value="F:mRNA binding"/>
    <property type="evidence" value="ECO:0007669"/>
    <property type="project" value="TreeGrafter"/>
</dbReference>
<dbReference type="PRINTS" id="PR00302">
    <property type="entry name" value="LUPUSLA"/>
</dbReference>
<dbReference type="SUPFAM" id="SSF54928">
    <property type="entry name" value="RNA-binding domain, RBD"/>
    <property type="match status" value="1"/>
</dbReference>
<proteinExistence type="predicted"/>
<keyword evidence="3" id="KW-0539">Nucleus</keyword>
<dbReference type="GeneID" id="27314456"/>
<feature type="compositionally biased region" description="Basic and acidic residues" evidence="5">
    <location>
        <begin position="304"/>
        <end position="319"/>
    </location>
</feature>
<dbReference type="SMART" id="SM00715">
    <property type="entry name" value="LA"/>
    <property type="match status" value="1"/>
</dbReference>
<dbReference type="PANTHER" id="PTHR22792:SF140">
    <property type="entry name" value="ACHILLES, ISOFORM A"/>
    <property type="match status" value="1"/>
</dbReference>
<dbReference type="Gene3D" id="3.30.70.330">
    <property type="match status" value="1"/>
</dbReference>
<accession>A0A0D1YNR1</accession>
<dbReference type="RefSeq" id="XP_016212211.1">
    <property type="nucleotide sequence ID" value="XM_016360129.1"/>
</dbReference>
<feature type="compositionally biased region" description="Polar residues" evidence="5">
    <location>
        <begin position="386"/>
        <end position="396"/>
    </location>
</feature>
<dbReference type="SUPFAM" id="SSF46785">
    <property type="entry name" value="Winged helix' DNA-binding domain"/>
    <property type="match status" value="1"/>
</dbReference>
<dbReference type="HOGENOM" id="CLU_043291_2_0_1"/>
<organism evidence="8 9">
    <name type="scientific">Verruconis gallopava</name>
    <dbReference type="NCBI Taxonomy" id="253628"/>
    <lineage>
        <taxon>Eukaryota</taxon>
        <taxon>Fungi</taxon>
        <taxon>Dikarya</taxon>
        <taxon>Ascomycota</taxon>
        <taxon>Pezizomycotina</taxon>
        <taxon>Dothideomycetes</taxon>
        <taxon>Pleosporomycetidae</taxon>
        <taxon>Venturiales</taxon>
        <taxon>Sympoventuriaceae</taxon>
        <taxon>Verruconis</taxon>
    </lineage>
</organism>
<dbReference type="Gene3D" id="1.10.10.10">
    <property type="entry name" value="Winged helix-like DNA-binding domain superfamily/Winged helix DNA-binding domain"/>
    <property type="match status" value="1"/>
</dbReference>
<dbReference type="InterPro" id="IPR000504">
    <property type="entry name" value="RRM_dom"/>
</dbReference>
<feature type="compositionally biased region" description="Basic residues" evidence="5">
    <location>
        <begin position="340"/>
        <end position="350"/>
    </location>
</feature>
<dbReference type="GO" id="GO:1990904">
    <property type="term" value="C:ribonucleoprotein complex"/>
    <property type="evidence" value="ECO:0007669"/>
    <property type="project" value="InterPro"/>
</dbReference>
<dbReference type="GO" id="GO:0005634">
    <property type="term" value="C:nucleus"/>
    <property type="evidence" value="ECO:0007669"/>
    <property type="project" value="UniProtKB-SubCell"/>
</dbReference>
<feature type="domain" description="RRM" evidence="6">
    <location>
        <begin position="214"/>
        <end position="296"/>
    </location>
</feature>
<feature type="compositionally biased region" description="Basic and acidic residues" evidence="5">
    <location>
        <begin position="15"/>
        <end position="36"/>
    </location>
</feature>
<feature type="region of interest" description="Disordered" evidence="5">
    <location>
        <begin position="304"/>
        <end position="423"/>
    </location>
</feature>
<dbReference type="VEuPathDB" id="FungiDB:PV09_06483"/>
<dbReference type="CDD" id="cd12291">
    <property type="entry name" value="RRM1_La"/>
    <property type="match status" value="1"/>
</dbReference>
<dbReference type="InterPro" id="IPR006630">
    <property type="entry name" value="La_HTH"/>
</dbReference>
<keyword evidence="9" id="KW-1185">Reference proteome</keyword>
<protein>
    <recommendedName>
        <fullName evidence="10">HTH La-type RNA-binding domain-containing protein</fullName>
    </recommendedName>
</protein>
<evidence type="ECO:0000256" key="5">
    <source>
        <dbReference type="SAM" id="MobiDB-lite"/>
    </source>
</evidence>
<dbReference type="PROSITE" id="PS50961">
    <property type="entry name" value="HTH_LA"/>
    <property type="match status" value="1"/>
</dbReference>
<dbReference type="AlphaFoldDB" id="A0A0D1YNR1"/>
<evidence type="ECO:0008006" key="10">
    <source>
        <dbReference type="Google" id="ProtNLM"/>
    </source>
</evidence>
<dbReference type="STRING" id="253628.A0A0D1YNR1"/>
<feature type="compositionally biased region" description="Basic residues" evidence="5">
    <location>
        <begin position="320"/>
        <end position="333"/>
    </location>
</feature>
<dbReference type="PANTHER" id="PTHR22792">
    <property type="entry name" value="LUPUS LA PROTEIN-RELATED"/>
    <property type="match status" value="1"/>
</dbReference>
<comment type="subcellular location">
    <subcellularLocation>
        <location evidence="1">Nucleus</location>
    </subcellularLocation>
</comment>
<evidence type="ECO:0000259" key="6">
    <source>
        <dbReference type="PROSITE" id="PS50102"/>
    </source>
</evidence>
<keyword evidence="2 4" id="KW-0694">RNA-binding</keyword>
<dbReference type="InterPro" id="IPR045180">
    <property type="entry name" value="La_dom_prot"/>
</dbReference>
<dbReference type="InParanoid" id="A0A0D1YNR1"/>